<accession>A0A1G2PQD0</accession>
<evidence type="ECO:0000259" key="1">
    <source>
        <dbReference type="Pfam" id="PF03372"/>
    </source>
</evidence>
<gene>
    <name evidence="2" type="ORF">A3A97_01235</name>
</gene>
<organism evidence="2 3">
    <name type="scientific">Candidatus Terrybacteria bacterium RIFCSPLOWO2_01_FULL_40_23</name>
    <dbReference type="NCBI Taxonomy" id="1802366"/>
    <lineage>
        <taxon>Bacteria</taxon>
        <taxon>Candidatus Terryibacteriota</taxon>
    </lineage>
</organism>
<protein>
    <recommendedName>
        <fullName evidence="1">Endonuclease/exonuclease/phosphatase domain-containing protein</fullName>
    </recommendedName>
</protein>
<dbReference type="InterPro" id="IPR036691">
    <property type="entry name" value="Endo/exonu/phosph_ase_sf"/>
</dbReference>
<sequence>MKLITLNTWGGRSLYPLMHFLRNKAEDTDIFCLQEVFDTDQTALDAFHQKEYVCGPLFKKMSDSLPDLKGAFACFKDNPHDMSLALFVREKLATKTILDFLIYQQTSSQEKGNWTLSSRKLQYVTLTNVSGNYTIVNFHGLWTGGSKTDTPERIEQSRTVKKFLDSIDGSKILCGDFNLLPDTESMHILERGMRNLVREAGIVSTRTSLYRHYNNPNVPNFADYILVSPEIHVQRFEVLPDLVSDHSPLLLEFS</sequence>
<feature type="domain" description="Endonuclease/exonuclease/phosphatase" evidence="1">
    <location>
        <begin position="4"/>
        <end position="246"/>
    </location>
</feature>
<comment type="caution">
    <text evidence="2">The sequence shown here is derived from an EMBL/GenBank/DDBJ whole genome shotgun (WGS) entry which is preliminary data.</text>
</comment>
<dbReference type="SUPFAM" id="SSF56219">
    <property type="entry name" value="DNase I-like"/>
    <property type="match status" value="1"/>
</dbReference>
<evidence type="ECO:0000313" key="2">
    <source>
        <dbReference type="EMBL" id="OHA50518.1"/>
    </source>
</evidence>
<reference evidence="2 3" key="1">
    <citation type="journal article" date="2016" name="Nat. Commun.">
        <title>Thousands of microbial genomes shed light on interconnected biogeochemical processes in an aquifer system.</title>
        <authorList>
            <person name="Anantharaman K."/>
            <person name="Brown C.T."/>
            <person name="Hug L.A."/>
            <person name="Sharon I."/>
            <person name="Castelle C.J."/>
            <person name="Probst A.J."/>
            <person name="Thomas B.C."/>
            <person name="Singh A."/>
            <person name="Wilkins M.J."/>
            <person name="Karaoz U."/>
            <person name="Brodie E.L."/>
            <person name="Williams K.H."/>
            <person name="Hubbard S.S."/>
            <person name="Banfield J.F."/>
        </authorList>
    </citation>
    <scope>NUCLEOTIDE SEQUENCE [LARGE SCALE GENOMIC DNA]</scope>
</reference>
<dbReference type="GO" id="GO:0003824">
    <property type="term" value="F:catalytic activity"/>
    <property type="evidence" value="ECO:0007669"/>
    <property type="project" value="InterPro"/>
</dbReference>
<dbReference type="Gene3D" id="3.60.10.10">
    <property type="entry name" value="Endonuclease/exonuclease/phosphatase"/>
    <property type="match status" value="1"/>
</dbReference>
<dbReference type="InterPro" id="IPR005135">
    <property type="entry name" value="Endo/exonuclease/phosphatase"/>
</dbReference>
<name>A0A1G2PQD0_9BACT</name>
<evidence type="ECO:0000313" key="3">
    <source>
        <dbReference type="Proteomes" id="UP000176951"/>
    </source>
</evidence>
<proteinExistence type="predicted"/>
<dbReference type="EMBL" id="MHSW01000035">
    <property type="protein sequence ID" value="OHA50518.1"/>
    <property type="molecule type" value="Genomic_DNA"/>
</dbReference>
<dbReference type="Proteomes" id="UP000176951">
    <property type="component" value="Unassembled WGS sequence"/>
</dbReference>
<dbReference type="AlphaFoldDB" id="A0A1G2PQD0"/>
<dbReference type="Pfam" id="PF03372">
    <property type="entry name" value="Exo_endo_phos"/>
    <property type="match status" value="1"/>
</dbReference>